<protein>
    <recommendedName>
        <fullName evidence="1">Prokaryotic glutathione synthetase ATP-binding domain-containing protein</fullName>
    </recommendedName>
</protein>
<organism evidence="2 3">
    <name type="scientific">Shimazuella alba</name>
    <dbReference type="NCBI Taxonomy" id="2690964"/>
    <lineage>
        <taxon>Bacteria</taxon>
        <taxon>Bacillati</taxon>
        <taxon>Bacillota</taxon>
        <taxon>Bacilli</taxon>
        <taxon>Bacillales</taxon>
        <taxon>Thermoactinomycetaceae</taxon>
        <taxon>Shimazuella</taxon>
    </lineage>
</organism>
<dbReference type="EMBL" id="WUUL01000002">
    <property type="protein sequence ID" value="MXQ53055.1"/>
    <property type="molecule type" value="Genomic_DNA"/>
</dbReference>
<dbReference type="AlphaFoldDB" id="A0A6I4VS37"/>
<reference evidence="2 3" key="1">
    <citation type="submission" date="2019-12" db="EMBL/GenBank/DDBJ databases">
        <title>Whole-genome analyses of novel actinobacteria.</title>
        <authorList>
            <person name="Sahin N."/>
            <person name="Saygin H."/>
        </authorList>
    </citation>
    <scope>NUCLEOTIDE SEQUENCE [LARGE SCALE GENOMIC DNA]</scope>
    <source>
        <strain evidence="2 3">KC615</strain>
    </source>
</reference>
<dbReference type="Proteomes" id="UP000430692">
    <property type="component" value="Unassembled WGS sequence"/>
</dbReference>
<dbReference type="PANTHER" id="PTHR39217">
    <property type="match status" value="1"/>
</dbReference>
<evidence type="ECO:0000313" key="3">
    <source>
        <dbReference type="Proteomes" id="UP000430692"/>
    </source>
</evidence>
<dbReference type="Pfam" id="PF02955">
    <property type="entry name" value="GSH-S_ATP"/>
    <property type="match status" value="1"/>
</dbReference>
<comment type="caution">
    <text evidence="2">The sequence shown here is derived from an EMBL/GenBank/DDBJ whole genome shotgun (WGS) entry which is preliminary data.</text>
</comment>
<feature type="domain" description="Prokaryotic glutathione synthetase ATP-binding" evidence="1">
    <location>
        <begin position="127"/>
        <end position="259"/>
    </location>
</feature>
<dbReference type="InterPro" id="IPR053191">
    <property type="entry name" value="DcsG_Biosynth_Enzyme"/>
</dbReference>
<evidence type="ECO:0000259" key="1">
    <source>
        <dbReference type="Pfam" id="PF02955"/>
    </source>
</evidence>
<dbReference type="GO" id="GO:0004363">
    <property type="term" value="F:glutathione synthase activity"/>
    <property type="evidence" value="ECO:0007669"/>
    <property type="project" value="InterPro"/>
</dbReference>
<dbReference type="GO" id="GO:0005524">
    <property type="term" value="F:ATP binding"/>
    <property type="evidence" value="ECO:0007669"/>
    <property type="project" value="InterPro"/>
</dbReference>
<dbReference type="SUPFAM" id="SSF56059">
    <property type="entry name" value="Glutathione synthetase ATP-binding domain-like"/>
    <property type="match status" value="1"/>
</dbReference>
<gene>
    <name evidence="2" type="ORF">GSM42_04770</name>
</gene>
<dbReference type="PANTHER" id="PTHR39217:SF1">
    <property type="entry name" value="GLUTATHIONE SYNTHETASE"/>
    <property type="match status" value="1"/>
</dbReference>
<keyword evidence="3" id="KW-1185">Reference proteome</keyword>
<sequence>MEKKIAIATSVLFPDGGKDTKTLLATFHRMGCQAELVMWNDQQVNWEQYDIVFLHTTWDYILHVDEFRDWIKELDAYLSFLNPTELILWNMDKRYLLDLQAKGVTLPHTSFVETGSDLFAQKDLLIKPVVIKKLVSAGGRGNWLCHNQTELHQIIERENLTQEPLLVQHYEPSIVTKGEYSAVYLDGILQHIIHKLPRKGEYRVQSQYGGSETLAGPEKKMVEFTDLVLTVLPNKPKYARVDFIQDEQGIVKLMEVEVIEPDLFLRYKPSSFGRFVDLFQ</sequence>
<dbReference type="RefSeq" id="WP_160800388.1">
    <property type="nucleotide sequence ID" value="NZ_WUUL01000002.1"/>
</dbReference>
<accession>A0A6I4VS37</accession>
<evidence type="ECO:0000313" key="2">
    <source>
        <dbReference type="EMBL" id="MXQ53055.1"/>
    </source>
</evidence>
<dbReference type="Gene3D" id="3.30.1490.20">
    <property type="entry name" value="ATP-grasp fold, A domain"/>
    <property type="match status" value="1"/>
</dbReference>
<name>A0A6I4VS37_9BACL</name>
<dbReference type="InterPro" id="IPR004218">
    <property type="entry name" value="GSHS_ATP-bd"/>
</dbReference>
<dbReference type="InterPro" id="IPR013815">
    <property type="entry name" value="ATP_grasp_subdomain_1"/>
</dbReference>
<dbReference type="Gene3D" id="3.30.470.20">
    <property type="entry name" value="ATP-grasp fold, B domain"/>
    <property type="match status" value="1"/>
</dbReference>
<proteinExistence type="predicted"/>